<comment type="subcellular location">
    <subcellularLocation>
        <location evidence="1">Cytoplasm</location>
    </subcellularLocation>
</comment>
<dbReference type="FunFam" id="1.10.1000.11:FF:000002">
    <property type="entry name" value="Cytohesin 1"/>
    <property type="match status" value="1"/>
</dbReference>
<name>A0A9Q0LYY9_BLOTA</name>
<reference evidence="9" key="1">
    <citation type="submission" date="2022-12" db="EMBL/GenBank/DDBJ databases">
        <title>Genome assemblies of Blomia tropicalis.</title>
        <authorList>
            <person name="Cui Y."/>
        </authorList>
    </citation>
    <scope>NUCLEOTIDE SEQUENCE</scope>
    <source>
        <tissue evidence="9">Adult mites</tissue>
    </source>
</reference>
<sequence>MTATSDSVVNQSEQYELANLSKTVEYPIQTESVINERRHSSYEQYDPSLEQHHQSQQRIHLFEEQQQHQHQQTSNNNDNTSNISYEEQVNVIIHQQTERIEFLENQLINVRKQNDDLVKENERLKYELFMIGNGNHIVKNETIDSSSVTRQSNNVNCDRHSCTTIDSMATSPNNLGHCYSMYPCQCNNNDRRTTQSQLLSTTTNNMKMDDTKQSEMIVPNIHHQNVCCHSYSVDSFKLNQQQHQTNRPHHHSEHDLVSEMSNVNSRSNQSFNSYKTTIDCFYYPQHTQSQQSTQAQAQPPPPPPLEFTHSSNDDESSIEQYGSNRYKGRLLRASAIATVDSSKSTTPIMSPSFNMMTISPTSPGPGNLTRMVSRTTAGGSSTSLTSNTNGHSQFGYELSQQLVDKHVNALERKYGGLEAREAAIKIQRAYRSYRLQKRFTTLAIQAICHQQLKQQKEHQMNIQQQQQQQQQQSQTQPKQYKLEVVTNIVEPEPDEPLMTGAIDREAMQQRFNRKMSANFTLDDLARMSIQNSAANTGTNVHHQQQQQQQQHQTYLTIPRNTSSPMQQSMSIKSTNIVGGGGNGGQSMNQNVGPNGSIVPNTVTFAPTVDYSSTMVAGSESGTNTGSSTTVAGNSMDAYRKRQFRVGLNLFNKTPSERGIRFLIGNGFIEPNDNQELQASNVALFLLTKKGLARQMIGEYIAENAPFNKLVLKAFSRIIDLTGLIIDEALRAFQTHFRFPGEAQKIERVVEAFADRYKECNPGDVLSRDSIFILAFAIIMLNTDLHKPTNTKHRMTPTQWLANLKDVFVEGTLSSEYLLNIYKRIKKQELQTGADHVAQVLKVQSTIIGKDTPNLCVPHRRLVCYCRLYEITDLHRREKIGQHQRDVFLFNDLLLITKTTNRSRNGQMAEYQFRSGTPLDGLQVLIFATAYYANGIRISRRVDDKVIACFNARNDLDQQRFVDDLQEAINEMDDMEQLRITKSSSMVQLNQLSNVNNDQATNIHHYQQQPQPQQHQNQHPQSLATNTTVSVQPQSTITSNMMMMNTTNVANTPTDISASFSSLNSAGCSIGNGSVQHMQ</sequence>
<evidence type="ECO:0000256" key="2">
    <source>
        <dbReference type="ARBA" id="ARBA00006248"/>
    </source>
</evidence>
<dbReference type="SUPFAM" id="SSF48425">
    <property type="entry name" value="Sec7 domain"/>
    <property type="match status" value="1"/>
</dbReference>
<evidence type="ECO:0000259" key="8">
    <source>
        <dbReference type="PROSITE" id="PS50190"/>
    </source>
</evidence>
<evidence type="ECO:0000313" key="10">
    <source>
        <dbReference type="Proteomes" id="UP001142055"/>
    </source>
</evidence>
<keyword evidence="10" id="KW-1185">Reference proteome</keyword>
<dbReference type="Pfam" id="PF01369">
    <property type="entry name" value="Sec7"/>
    <property type="match status" value="1"/>
</dbReference>
<dbReference type="Gene3D" id="1.10.1000.11">
    <property type="entry name" value="Arf Nucleotide-binding Site Opener,domain 2"/>
    <property type="match status" value="1"/>
</dbReference>
<dbReference type="SUPFAM" id="SSF50729">
    <property type="entry name" value="PH domain-like"/>
    <property type="match status" value="1"/>
</dbReference>
<dbReference type="PANTHER" id="PTHR10663">
    <property type="entry name" value="GUANYL-NUCLEOTIDE EXCHANGE FACTOR"/>
    <property type="match status" value="1"/>
</dbReference>
<dbReference type="InterPro" id="IPR033742">
    <property type="entry name" value="IQSEC_PH"/>
</dbReference>
<keyword evidence="3" id="KW-0963">Cytoplasm</keyword>
<dbReference type="GO" id="GO:0005737">
    <property type="term" value="C:cytoplasm"/>
    <property type="evidence" value="ECO:0007669"/>
    <property type="project" value="UniProtKB-SubCell"/>
</dbReference>
<dbReference type="Gene3D" id="1.10.220.20">
    <property type="match status" value="1"/>
</dbReference>
<dbReference type="CDD" id="cd00171">
    <property type="entry name" value="Sec7"/>
    <property type="match status" value="1"/>
</dbReference>
<evidence type="ECO:0000313" key="9">
    <source>
        <dbReference type="EMBL" id="KAJ6215776.1"/>
    </source>
</evidence>
<dbReference type="GO" id="GO:0032012">
    <property type="term" value="P:regulation of ARF protein signal transduction"/>
    <property type="evidence" value="ECO:0007669"/>
    <property type="project" value="InterPro"/>
</dbReference>
<evidence type="ECO:0000256" key="5">
    <source>
        <dbReference type="ARBA" id="ARBA00023054"/>
    </source>
</evidence>
<evidence type="ECO:0000256" key="4">
    <source>
        <dbReference type="ARBA" id="ARBA00022553"/>
    </source>
</evidence>
<proteinExistence type="inferred from homology"/>
<evidence type="ECO:0000256" key="3">
    <source>
        <dbReference type="ARBA" id="ARBA00022490"/>
    </source>
</evidence>
<dbReference type="PROSITE" id="PS50190">
    <property type="entry name" value="SEC7"/>
    <property type="match status" value="1"/>
</dbReference>
<feature type="region of interest" description="Disordered" evidence="7">
    <location>
        <begin position="1004"/>
        <end position="1031"/>
    </location>
</feature>
<accession>A0A9Q0LYY9</accession>
<feature type="coiled-coil region" evidence="6">
    <location>
        <begin position="93"/>
        <end position="127"/>
    </location>
</feature>
<gene>
    <name evidence="9" type="ORF">RDWZM_010276</name>
</gene>
<keyword evidence="4" id="KW-0597">Phosphoprotein</keyword>
<keyword evidence="5 6" id="KW-0175">Coiled coil</keyword>
<organism evidence="9 10">
    <name type="scientific">Blomia tropicalis</name>
    <name type="common">Mite</name>
    <dbReference type="NCBI Taxonomy" id="40697"/>
    <lineage>
        <taxon>Eukaryota</taxon>
        <taxon>Metazoa</taxon>
        <taxon>Ecdysozoa</taxon>
        <taxon>Arthropoda</taxon>
        <taxon>Chelicerata</taxon>
        <taxon>Arachnida</taxon>
        <taxon>Acari</taxon>
        <taxon>Acariformes</taxon>
        <taxon>Sarcoptiformes</taxon>
        <taxon>Astigmata</taxon>
        <taxon>Glycyphagoidea</taxon>
        <taxon>Echimyopodidae</taxon>
        <taxon>Blomia</taxon>
    </lineage>
</organism>
<dbReference type="SMART" id="SM00222">
    <property type="entry name" value="Sec7"/>
    <property type="match status" value="1"/>
</dbReference>
<evidence type="ECO:0000256" key="6">
    <source>
        <dbReference type="SAM" id="Coils"/>
    </source>
</evidence>
<feature type="compositionally biased region" description="Low complexity" evidence="7">
    <location>
        <begin position="1004"/>
        <end position="1020"/>
    </location>
</feature>
<dbReference type="Pfam" id="PF16453">
    <property type="entry name" value="IQ_SEC7_PH"/>
    <property type="match status" value="1"/>
</dbReference>
<dbReference type="InterPro" id="IPR023394">
    <property type="entry name" value="Sec7_C_sf"/>
</dbReference>
<dbReference type="PROSITE" id="PS50096">
    <property type="entry name" value="IQ"/>
    <property type="match status" value="1"/>
</dbReference>
<dbReference type="GO" id="GO:0030036">
    <property type="term" value="P:actin cytoskeleton organization"/>
    <property type="evidence" value="ECO:0007669"/>
    <property type="project" value="TreeGrafter"/>
</dbReference>
<comment type="caution">
    <text evidence="9">The sequence shown here is derived from an EMBL/GenBank/DDBJ whole genome shotgun (WGS) entry which is preliminary data.</text>
</comment>
<dbReference type="InterPro" id="IPR000904">
    <property type="entry name" value="Sec7_dom"/>
</dbReference>
<dbReference type="Proteomes" id="UP001142055">
    <property type="component" value="Chromosome 4"/>
</dbReference>
<feature type="compositionally biased region" description="Low complexity" evidence="7">
    <location>
        <begin position="287"/>
        <end position="297"/>
    </location>
</feature>
<comment type="similarity">
    <text evidence="2">Belongs to the BRAG family.</text>
</comment>
<dbReference type="InterPro" id="IPR011993">
    <property type="entry name" value="PH-like_dom_sf"/>
</dbReference>
<feature type="region of interest" description="Disordered" evidence="7">
    <location>
        <begin position="287"/>
        <end position="320"/>
    </location>
</feature>
<feature type="compositionally biased region" description="Polar residues" evidence="7">
    <location>
        <begin position="1021"/>
        <end position="1031"/>
    </location>
</feature>
<dbReference type="EMBL" id="JAPWDV010000004">
    <property type="protein sequence ID" value="KAJ6215776.1"/>
    <property type="molecule type" value="Genomic_DNA"/>
</dbReference>
<protein>
    <recommendedName>
        <fullName evidence="8">SEC7 domain-containing protein</fullName>
    </recommendedName>
</protein>
<dbReference type="GO" id="GO:0005085">
    <property type="term" value="F:guanyl-nucleotide exchange factor activity"/>
    <property type="evidence" value="ECO:0007669"/>
    <property type="project" value="InterPro"/>
</dbReference>
<evidence type="ECO:0000256" key="1">
    <source>
        <dbReference type="ARBA" id="ARBA00004496"/>
    </source>
</evidence>
<dbReference type="InterPro" id="IPR035999">
    <property type="entry name" value="Sec7_dom_sf"/>
</dbReference>
<feature type="domain" description="SEC7" evidence="8">
    <location>
        <begin position="639"/>
        <end position="827"/>
    </location>
</feature>
<dbReference type="PANTHER" id="PTHR10663:SF342">
    <property type="entry name" value="FI21420P1"/>
    <property type="match status" value="1"/>
</dbReference>
<evidence type="ECO:0000256" key="7">
    <source>
        <dbReference type="SAM" id="MobiDB-lite"/>
    </source>
</evidence>
<dbReference type="Gene3D" id="2.30.29.30">
    <property type="entry name" value="Pleckstrin-homology domain (PH domain)/Phosphotyrosine-binding domain (PTB)"/>
    <property type="match status" value="1"/>
</dbReference>
<dbReference type="AlphaFoldDB" id="A0A9Q0LYY9"/>